<dbReference type="InterPro" id="IPR036388">
    <property type="entry name" value="WH-like_DNA-bd_sf"/>
</dbReference>
<evidence type="ECO:0000313" key="5">
    <source>
        <dbReference type="EMBL" id="API55094.1"/>
    </source>
</evidence>
<evidence type="ECO:0000259" key="4">
    <source>
        <dbReference type="PROSITE" id="PS50949"/>
    </source>
</evidence>
<dbReference type="PANTHER" id="PTHR43537">
    <property type="entry name" value="TRANSCRIPTIONAL REGULATOR, GNTR FAMILY"/>
    <property type="match status" value="1"/>
</dbReference>
<dbReference type="AlphaFoldDB" id="A0A154IGY8"/>
<gene>
    <name evidence="6" type="ORF">A4A59_20700</name>
    <name evidence="5" type="ORF">BMW22_26000</name>
</gene>
<name>A0A154IGY8_RHILE</name>
<protein>
    <recommendedName>
        <fullName evidence="4">HTH gntR-type domain-containing protein</fullName>
    </recommendedName>
</protein>
<dbReference type="EMBL" id="CP018229">
    <property type="protein sequence ID" value="API55094.1"/>
    <property type="molecule type" value="Genomic_DNA"/>
</dbReference>
<dbReference type="SUPFAM" id="SSF46785">
    <property type="entry name" value="Winged helix' DNA-binding domain"/>
    <property type="match status" value="1"/>
</dbReference>
<dbReference type="RefSeq" id="WP_027668223.1">
    <property type="nucleotide sequence ID" value="NZ_CP018229.1"/>
</dbReference>
<accession>A0A154IGY8</accession>
<evidence type="ECO:0000313" key="6">
    <source>
        <dbReference type="EMBL" id="KZA99848.1"/>
    </source>
</evidence>
<dbReference type="SMART" id="SM00345">
    <property type="entry name" value="HTH_GNTR"/>
    <property type="match status" value="1"/>
</dbReference>
<reference evidence="6" key="1">
    <citation type="submission" date="2016-03" db="EMBL/GenBank/DDBJ databases">
        <title>Microsymbionts genomes from the relict species Vavilovia formosa.</title>
        <authorList>
            <person name="Chirak E."/>
            <person name="Kimeklis A."/>
            <person name="Kopat V."/>
            <person name="Andronov E."/>
        </authorList>
    </citation>
    <scope>NUCLEOTIDE SEQUENCE [LARGE SCALE GENOMIC DNA]</scope>
    <source>
        <strain evidence="6">Vaf12</strain>
    </source>
</reference>
<reference evidence="5 7" key="2">
    <citation type="submission" date="2016-11" db="EMBL/GenBank/DDBJ databases">
        <title>Rhizobium leguminosarum bv. viciae strain Vaf12 isolated from Vavilovia formosa root nodules from Russia, Dagestan.</title>
        <authorList>
            <person name="Kimeklis A."/>
        </authorList>
    </citation>
    <scope>NUCLEOTIDE SEQUENCE [LARGE SCALE GENOMIC DNA]</scope>
    <source>
        <strain evidence="5 7">Vaf-108</strain>
        <plasmid evidence="7">Plasmid unnamed1</plasmid>
        <plasmid evidence="5">unnamed1</plasmid>
    </source>
</reference>
<dbReference type="InterPro" id="IPR011711">
    <property type="entry name" value="GntR_C"/>
</dbReference>
<feature type="domain" description="HTH gntR-type" evidence="4">
    <location>
        <begin position="13"/>
        <end position="80"/>
    </location>
</feature>
<evidence type="ECO:0000256" key="1">
    <source>
        <dbReference type="ARBA" id="ARBA00023015"/>
    </source>
</evidence>
<dbReference type="InterPro" id="IPR036390">
    <property type="entry name" value="WH_DNA-bd_sf"/>
</dbReference>
<dbReference type="EMBL" id="LVYU01000099">
    <property type="protein sequence ID" value="KZA99848.1"/>
    <property type="molecule type" value="Genomic_DNA"/>
</dbReference>
<keyword evidence="3" id="KW-0804">Transcription</keyword>
<dbReference type="GO" id="GO:0003700">
    <property type="term" value="F:DNA-binding transcription factor activity"/>
    <property type="evidence" value="ECO:0007669"/>
    <property type="project" value="InterPro"/>
</dbReference>
<dbReference type="InterPro" id="IPR000524">
    <property type="entry name" value="Tscrpt_reg_HTH_GntR"/>
</dbReference>
<geneLocation type="plasmid" evidence="5">
    <name>unnamed1</name>
</geneLocation>
<dbReference type="Proteomes" id="UP000183050">
    <property type="component" value="Plasmid unnamed1"/>
</dbReference>
<keyword evidence="1" id="KW-0805">Transcription regulation</keyword>
<dbReference type="SUPFAM" id="SSF48008">
    <property type="entry name" value="GntR ligand-binding domain-like"/>
    <property type="match status" value="1"/>
</dbReference>
<keyword evidence="5" id="KW-0614">Plasmid</keyword>
<evidence type="ECO:0000256" key="2">
    <source>
        <dbReference type="ARBA" id="ARBA00023125"/>
    </source>
</evidence>
<dbReference type="Gene3D" id="1.20.120.530">
    <property type="entry name" value="GntR ligand-binding domain-like"/>
    <property type="match status" value="1"/>
</dbReference>
<dbReference type="SMART" id="SM00895">
    <property type="entry name" value="FCD"/>
    <property type="match status" value="1"/>
</dbReference>
<dbReference type="InterPro" id="IPR008920">
    <property type="entry name" value="TF_FadR/GntR_C"/>
</dbReference>
<dbReference type="GO" id="GO:0003677">
    <property type="term" value="F:DNA binding"/>
    <property type="evidence" value="ECO:0007669"/>
    <property type="project" value="UniProtKB-KW"/>
</dbReference>
<dbReference type="PROSITE" id="PS50949">
    <property type="entry name" value="HTH_GNTR"/>
    <property type="match status" value="1"/>
</dbReference>
<organism evidence="6">
    <name type="scientific">Rhizobium leguminosarum</name>
    <dbReference type="NCBI Taxonomy" id="384"/>
    <lineage>
        <taxon>Bacteria</taxon>
        <taxon>Pseudomonadati</taxon>
        <taxon>Pseudomonadota</taxon>
        <taxon>Alphaproteobacteria</taxon>
        <taxon>Hyphomicrobiales</taxon>
        <taxon>Rhizobiaceae</taxon>
        <taxon>Rhizobium/Agrobacterium group</taxon>
        <taxon>Rhizobium</taxon>
    </lineage>
</organism>
<proteinExistence type="predicted"/>
<evidence type="ECO:0000256" key="3">
    <source>
        <dbReference type="ARBA" id="ARBA00023163"/>
    </source>
</evidence>
<dbReference type="Pfam" id="PF07729">
    <property type="entry name" value="FCD"/>
    <property type="match status" value="1"/>
</dbReference>
<keyword evidence="2" id="KW-0238">DNA-binding</keyword>
<dbReference type="Pfam" id="PF00392">
    <property type="entry name" value="GntR"/>
    <property type="match status" value="1"/>
</dbReference>
<dbReference type="PANTHER" id="PTHR43537:SF39">
    <property type="entry name" value="HTH-TYPE TRANSCRIPTIONAL REGULATOR MCBR"/>
    <property type="match status" value="1"/>
</dbReference>
<dbReference type="Gene3D" id="1.10.10.10">
    <property type="entry name" value="Winged helix-like DNA-binding domain superfamily/Winged helix DNA-binding domain"/>
    <property type="match status" value="1"/>
</dbReference>
<sequence length="223" mass="24833">MNMKDVFEPLDRSSLYESVYSKISLALIDGVLKPDEKLRIRALAEQLGTSVTPVRDAILKLVQEGALEWRGPKDIRVPRMRASQFEEIRTIRLRIEGLAASLAAGKASPAQVEELRRILVEIESARNMDDHIAAIHLNRMFHGKIASIAGLPILEDMIQRMWLRMGPVIASIYASGGRAMIVHFYELLDAIAKRNAIDAETAMHNDINSAARVIRDSGLLAPD</sequence>
<evidence type="ECO:0000313" key="7">
    <source>
        <dbReference type="Proteomes" id="UP000183050"/>
    </source>
</evidence>